<dbReference type="InterPro" id="IPR003029">
    <property type="entry name" value="S1_domain"/>
</dbReference>
<dbReference type="AlphaFoldDB" id="A0A347WJK0"/>
<dbReference type="GO" id="GO:0005737">
    <property type="term" value="C:cytoplasm"/>
    <property type="evidence" value="ECO:0007669"/>
    <property type="project" value="UniProtKB-ARBA"/>
</dbReference>
<reference evidence="2 3" key="1">
    <citation type="submission" date="2017-09" db="EMBL/GenBank/DDBJ databases">
        <title>Complete genome sequence of Oxytococcus suis strain ZY16052.</title>
        <authorList>
            <person name="Li F."/>
        </authorList>
    </citation>
    <scope>NUCLEOTIDE SEQUENCE [LARGE SCALE GENOMIC DNA]</scope>
    <source>
        <strain evidence="2 3">ZY16052</strain>
    </source>
</reference>
<accession>A0A347WJK0</accession>
<organism evidence="2 3">
    <name type="scientific">Suicoccus acidiformans</name>
    <dbReference type="NCBI Taxonomy" id="2036206"/>
    <lineage>
        <taxon>Bacteria</taxon>
        <taxon>Bacillati</taxon>
        <taxon>Bacillota</taxon>
        <taxon>Bacilli</taxon>
        <taxon>Lactobacillales</taxon>
        <taxon>Aerococcaceae</taxon>
        <taxon>Suicoccus</taxon>
    </lineage>
</organism>
<dbReference type="PROSITE" id="PS50126">
    <property type="entry name" value="S1"/>
    <property type="match status" value="1"/>
</dbReference>
<dbReference type="OrthoDB" id="9810507at2"/>
<protein>
    <submittedName>
        <fullName evidence="2">General stress protein</fullName>
    </submittedName>
</protein>
<dbReference type="RefSeq" id="WP_118990170.1">
    <property type="nucleotide sequence ID" value="NZ_CP023434.1"/>
</dbReference>
<dbReference type="Pfam" id="PF00575">
    <property type="entry name" value="S1"/>
    <property type="match status" value="1"/>
</dbReference>
<dbReference type="PANTHER" id="PTHR10724">
    <property type="entry name" value="30S RIBOSOMAL PROTEIN S1"/>
    <property type="match status" value="1"/>
</dbReference>
<evidence type="ECO:0000313" key="2">
    <source>
        <dbReference type="EMBL" id="AXY25257.1"/>
    </source>
</evidence>
<dbReference type="NCBIfam" id="NF040579">
    <property type="entry name" value="S1_dom_CvfD"/>
    <property type="match status" value="1"/>
</dbReference>
<evidence type="ECO:0000259" key="1">
    <source>
        <dbReference type="PROSITE" id="PS50126"/>
    </source>
</evidence>
<dbReference type="InterPro" id="IPR050437">
    <property type="entry name" value="Ribos_protein_bS1-like"/>
</dbReference>
<dbReference type="FunFam" id="2.40.50.140:FF:000051">
    <property type="entry name" value="RNA-binding transcriptional accessory protein"/>
    <property type="match status" value="1"/>
</dbReference>
<proteinExistence type="predicted"/>
<dbReference type="KEGG" id="abae:CL176_03975"/>
<dbReference type="InterPro" id="IPR012340">
    <property type="entry name" value="NA-bd_OB-fold"/>
</dbReference>
<keyword evidence="3" id="KW-1185">Reference proteome</keyword>
<dbReference type="SMART" id="SM00316">
    <property type="entry name" value="S1"/>
    <property type="match status" value="1"/>
</dbReference>
<dbReference type="SUPFAM" id="SSF50249">
    <property type="entry name" value="Nucleic acid-binding proteins"/>
    <property type="match status" value="1"/>
</dbReference>
<dbReference type="GO" id="GO:0003735">
    <property type="term" value="F:structural constituent of ribosome"/>
    <property type="evidence" value="ECO:0007669"/>
    <property type="project" value="TreeGrafter"/>
</dbReference>
<feature type="domain" description="S1 motif" evidence="1">
    <location>
        <begin position="7"/>
        <end position="76"/>
    </location>
</feature>
<dbReference type="Proteomes" id="UP000263232">
    <property type="component" value="Chromosome"/>
</dbReference>
<sequence length="136" mass="15676">MTEFAIGDIIEGKVTGLQPYGVFVQLNEREQGLVHISECKHGFVTDLNEFIAIGQKVKVIIIDIDEFTHKISLSMRALQPLNIPNYPARIKKKPRRRLPNIGFKTLAKKMPEWIKEGEEIIAKDEFNLYNENKLKK</sequence>
<dbReference type="EMBL" id="CP023434">
    <property type="protein sequence ID" value="AXY25257.1"/>
    <property type="molecule type" value="Genomic_DNA"/>
</dbReference>
<dbReference type="Gene3D" id="2.40.50.140">
    <property type="entry name" value="Nucleic acid-binding proteins"/>
    <property type="match status" value="1"/>
</dbReference>
<dbReference type="GO" id="GO:0003729">
    <property type="term" value="F:mRNA binding"/>
    <property type="evidence" value="ECO:0007669"/>
    <property type="project" value="UniProtKB-ARBA"/>
</dbReference>
<gene>
    <name evidence="2" type="ORF">CL176_03975</name>
</gene>
<dbReference type="GO" id="GO:0006412">
    <property type="term" value="P:translation"/>
    <property type="evidence" value="ECO:0007669"/>
    <property type="project" value="TreeGrafter"/>
</dbReference>
<name>A0A347WJK0_9LACT</name>
<evidence type="ECO:0000313" key="3">
    <source>
        <dbReference type="Proteomes" id="UP000263232"/>
    </source>
</evidence>